<feature type="signal peptide" evidence="2">
    <location>
        <begin position="1"/>
        <end position="19"/>
    </location>
</feature>
<feature type="compositionally biased region" description="Low complexity" evidence="1">
    <location>
        <begin position="56"/>
        <end position="65"/>
    </location>
</feature>
<dbReference type="AlphaFoldDB" id="A0A0G4FJD7"/>
<dbReference type="Proteomes" id="UP000041254">
    <property type="component" value="Unassembled WGS sequence"/>
</dbReference>
<proteinExistence type="predicted"/>
<reference evidence="3 4" key="1">
    <citation type="submission" date="2014-11" db="EMBL/GenBank/DDBJ databases">
        <authorList>
            <person name="Zhu J."/>
            <person name="Qi W."/>
            <person name="Song R."/>
        </authorList>
    </citation>
    <scope>NUCLEOTIDE SEQUENCE [LARGE SCALE GENOMIC DNA]</scope>
</reference>
<dbReference type="VEuPathDB" id="CryptoDB:Vbra_9223"/>
<accession>A0A0G4FJD7</accession>
<evidence type="ECO:0000256" key="1">
    <source>
        <dbReference type="SAM" id="MobiDB-lite"/>
    </source>
</evidence>
<dbReference type="InParanoid" id="A0A0G4FJD7"/>
<evidence type="ECO:0000313" key="4">
    <source>
        <dbReference type="Proteomes" id="UP000041254"/>
    </source>
</evidence>
<evidence type="ECO:0000256" key="2">
    <source>
        <dbReference type="SAM" id="SignalP"/>
    </source>
</evidence>
<gene>
    <name evidence="3" type="ORF">Vbra_9223</name>
</gene>
<sequence length="83" mass="9870">MRVFVLLLLLVSFPLVTLSGWKYRWRRYKRYRKAYRRYNRYRSKYGYGYGRWLQDQPQPAHAAADGGREDPEGPPNGTAPLFA</sequence>
<keyword evidence="2" id="KW-0732">Signal</keyword>
<name>A0A0G4FJD7_VITBC</name>
<feature type="chain" id="PRO_5005188699" evidence="2">
    <location>
        <begin position="20"/>
        <end position="83"/>
    </location>
</feature>
<keyword evidence="4" id="KW-1185">Reference proteome</keyword>
<protein>
    <submittedName>
        <fullName evidence="3">Uncharacterized protein</fullName>
    </submittedName>
</protein>
<feature type="region of interest" description="Disordered" evidence="1">
    <location>
        <begin position="56"/>
        <end position="83"/>
    </location>
</feature>
<evidence type="ECO:0000313" key="3">
    <source>
        <dbReference type="EMBL" id="CEM13213.1"/>
    </source>
</evidence>
<dbReference type="EMBL" id="CDMY01000446">
    <property type="protein sequence ID" value="CEM13213.1"/>
    <property type="molecule type" value="Genomic_DNA"/>
</dbReference>
<organism evidence="3 4">
    <name type="scientific">Vitrella brassicaformis (strain CCMP3155)</name>
    <dbReference type="NCBI Taxonomy" id="1169540"/>
    <lineage>
        <taxon>Eukaryota</taxon>
        <taxon>Sar</taxon>
        <taxon>Alveolata</taxon>
        <taxon>Colpodellida</taxon>
        <taxon>Vitrellaceae</taxon>
        <taxon>Vitrella</taxon>
    </lineage>
</organism>